<sequence>MHTSLLGSLGALSYVFNTPSHHRVHHGRNAYCIDRNFGGVLIIWDRMFHTFEAERTDEAPIYGLIANERTFNQLWLQFHTLKVLLMDKWRMRVLIEETKGETEPVFNGWKEKLRALFYRLDTSQVLRNTRDKVPGGQVQSPSALGIKAYCLAHFFVLLSAFLYFQYSRQTLNYLEFTLRLAFFVCTMQSFGAIFDGRSYAPFLEIFRCLGVITFFTSEQLLDGHLMSLDRIVMLTTFSFPLCFG</sequence>
<feature type="domain" description="Fatty acid hydroxylase" evidence="13">
    <location>
        <begin position="2"/>
        <end position="50"/>
    </location>
</feature>
<dbReference type="Proteomes" id="UP000887574">
    <property type="component" value="Unplaced"/>
</dbReference>
<protein>
    <recommendedName>
        <fullName evidence="11">Alkylglycerol monooxygenase</fullName>
        <ecNumber evidence="10">1.14.16.5</ecNumber>
    </recommendedName>
</protein>
<evidence type="ECO:0000256" key="3">
    <source>
        <dbReference type="ARBA" id="ARBA00022692"/>
    </source>
</evidence>
<dbReference type="GO" id="GO:0005789">
    <property type="term" value="C:endoplasmic reticulum membrane"/>
    <property type="evidence" value="ECO:0007669"/>
    <property type="project" value="UniProtKB-SubCell"/>
</dbReference>
<comment type="subcellular location">
    <subcellularLocation>
        <location evidence="2">Endoplasmic reticulum membrane</location>
        <topology evidence="2">Multi-pass membrane protein</topology>
    </subcellularLocation>
</comment>
<comment type="similarity">
    <text evidence="9">Belongs to the sterol desaturase family. TMEM195 subfamily.</text>
</comment>
<evidence type="ECO:0000313" key="16">
    <source>
        <dbReference type="WBParaSite" id="jg473"/>
    </source>
</evidence>
<accession>A0A915EDJ5</accession>
<evidence type="ECO:0000256" key="5">
    <source>
        <dbReference type="ARBA" id="ARBA00022989"/>
    </source>
</evidence>
<organism evidence="15 16">
    <name type="scientific">Ditylenchus dipsaci</name>
    <dbReference type="NCBI Taxonomy" id="166011"/>
    <lineage>
        <taxon>Eukaryota</taxon>
        <taxon>Metazoa</taxon>
        <taxon>Ecdysozoa</taxon>
        <taxon>Nematoda</taxon>
        <taxon>Chromadorea</taxon>
        <taxon>Rhabditida</taxon>
        <taxon>Tylenchina</taxon>
        <taxon>Tylenchomorpha</taxon>
        <taxon>Sphaerularioidea</taxon>
        <taxon>Anguinidae</taxon>
        <taxon>Anguininae</taxon>
        <taxon>Ditylenchus</taxon>
    </lineage>
</organism>
<evidence type="ECO:0000256" key="11">
    <source>
        <dbReference type="ARBA" id="ARBA00040992"/>
    </source>
</evidence>
<keyword evidence="7" id="KW-0408">Iron</keyword>
<evidence type="ECO:0000256" key="9">
    <source>
        <dbReference type="ARBA" id="ARBA00038190"/>
    </source>
</evidence>
<evidence type="ECO:0000256" key="4">
    <source>
        <dbReference type="ARBA" id="ARBA00022824"/>
    </source>
</evidence>
<dbReference type="GO" id="GO:0006643">
    <property type="term" value="P:membrane lipid metabolic process"/>
    <property type="evidence" value="ECO:0007669"/>
    <property type="project" value="TreeGrafter"/>
</dbReference>
<keyword evidence="3" id="KW-0812">Transmembrane</keyword>
<keyword evidence="8" id="KW-0472">Membrane</keyword>
<evidence type="ECO:0000313" key="15">
    <source>
        <dbReference type="Proteomes" id="UP000887574"/>
    </source>
</evidence>
<evidence type="ECO:0000256" key="10">
    <source>
        <dbReference type="ARBA" id="ARBA00039026"/>
    </source>
</evidence>
<dbReference type="GO" id="GO:0005506">
    <property type="term" value="F:iron ion binding"/>
    <property type="evidence" value="ECO:0007669"/>
    <property type="project" value="InterPro"/>
</dbReference>
<dbReference type="InterPro" id="IPR006694">
    <property type="entry name" value="Fatty_acid_hydroxylase"/>
</dbReference>
<dbReference type="Pfam" id="PF24858">
    <property type="entry name" value="AGMP_C"/>
    <property type="match status" value="1"/>
</dbReference>
<evidence type="ECO:0000256" key="2">
    <source>
        <dbReference type="ARBA" id="ARBA00004477"/>
    </source>
</evidence>
<dbReference type="AlphaFoldDB" id="A0A915EDJ5"/>
<comment type="catalytic activity">
    <reaction evidence="12">
        <text>1-O-(1,2-saturated-alkyl)-sn-glycerol + (6R)-L-erythro-5,6,7,8-tetrahydrobiopterin + O2 = a 1-(1-hydroxyalkyl)-sn-glycerol + (6R)-L-erythro-6,7-dihydrobiopterin + H2O</text>
        <dbReference type="Rhea" id="RHEA:36255"/>
        <dbReference type="ChEBI" id="CHEBI:15377"/>
        <dbReference type="ChEBI" id="CHEBI:15379"/>
        <dbReference type="ChEBI" id="CHEBI:43120"/>
        <dbReference type="ChEBI" id="CHEBI:59560"/>
        <dbReference type="ChEBI" id="CHEBI:73418"/>
        <dbReference type="ChEBI" id="CHEBI:83957"/>
        <dbReference type="EC" id="1.14.16.5"/>
    </reaction>
</comment>
<evidence type="ECO:0000256" key="1">
    <source>
        <dbReference type="ARBA" id="ARBA00001962"/>
    </source>
</evidence>
<evidence type="ECO:0000256" key="6">
    <source>
        <dbReference type="ARBA" id="ARBA00023002"/>
    </source>
</evidence>
<dbReference type="InterPro" id="IPR051689">
    <property type="entry name" value="Sterol_desaturase/TMEM195"/>
</dbReference>
<comment type="cofactor">
    <cofactor evidence="1">
        <name>Fe cation</name>
        <dbReference type="ChEBI" id="CHEBI:24875"/>
    </cofactor>
</comment>
<dbReference type="PANTHER" id="PTHR21624">
    <property type="entry name" value="STEROL DESATURASE-RELATED PROTEIN"/>
    <property type="match status" value="1"/>
</dbReference>
<dbReference type="WBParaSite" id="jg473">
    <property type="protein sequence ID" value="jg473"/>
    <property type="gene ID" value="jg473"/>
</dbReference>
<dbReference type="InterPro" id="IPR056853">
    <property type="entry name" value="AGMP_C"/>
</dbReference>
<evidence type="ECO:0000256" key="8">
    <source>
        <dbReference type="ARBA" id="ARBA00023136"/>
    </source>
</evidence>
<keyword evidence="5" id="KW-1133">Transmembrane helix</keyword>
<evidence type="ECO:0000256" key="7">
    <source>
        <dbReference type="ARBA" id="ARBA00023004"/>
    </source>
</evidence>
<name>A0A915EDJ5_9BILA</name>
<evidence type="ECO:0000256" key="12">
    <source>
        <dbReference type="ARBA" id="ARBA00047556"/>
    </source>
</evidence>
<reference evidence="16" key="1">
    <citation type="submission" date="2022-11" db="UniProtKB">
        <authorList>
            <consortium name="WormBaseParasite"/>
        </authorList>
    </citation>
    <scope>IDENTIFICATION</scope>
</reference>
<feature type="domain" description="Alkylglycerol monooxygenase C-terminal" evidence="14">
    <location>
        <begin position="147"/>
        <end position="226"/>
    </location>
</feature>
<dbReference type="Pfam" id="PF04116">
    <property type="entry name" value="FA_hydroxylase"/>
    <property type="match status" value="1"/>
</dbReference>
<dbReference type="PANTHER" id="PTHR21624:SF4">
    <property type="entry name" value="ALKYLGLYCEROL MONOOXYGENASE"/>
    <property type="match status" value="1"/>
</dbReference>
<dbReference type="GO" id="GO:0008610">
    <property type="term" value="P:lipid biosynthetic process"/>
    <property type="evidence" value="ECO:0007669"/>
    <property type="project" value="InterPro"/>
</dbReference>
<keyword evidence="4" id="KW-0256">Endoplasmic reticulum</keyword>
<evidence type="ECO:0000259" key="14">
    <source>
        <dbReference type="Pfam" id="PF24858"/>
    </source>
</evidence>
<keyword evidence="6" id="KW-0560">Oxidoreductase</keyword>
<proteinExistence type="inferred from homology"/>
<keyword evidence="15" id="KW-1185">Reference proteome</keyword>
<evidence type="ECO:0000259" key="13">
    <source>
        <dbReference type="Pfam" id="PF04116"/>
    </source>
</evidence>
<dbReference type="EC" id="1.14.16.5" evidence="10"/>
<dbReference type="GO" id="GO:0050479">
    <property type="term" value="F:glyceryl-ether monooxygenase activity"/>
    <property type="evidence" value="ECO:0007669"/>
    <property type="project" value="UniProtKB-EC"/>
</dbReference>